<evidence type="ECO:0000256" key="1">
    <source>
        <dbReference type="ARBA" id="ARBA00004251"/>
    </source>
</evidence>
<evidence type="ECO:0000313" key="14">
    <source>
        <dbReference type="Proteomes" id="UP001178508"/>
    </source>
</evidence>
<evidence type="ECO:0000256" key="7">
    <source>
        <dbReference type="ARBA" id="ARBA00023157"/>
    </source>
</evidence>
<evidence type="ECO:0000256" key="3">
    <source>
        <dbReference type="ARBA" id="ARBA00022692"/>
    </source>
</evidence>
<keyword evidence="7" id="KW-1015">Disulfide bond</keyword>
<gene>
    <name evidence="13" type="ORF">XNOV1_A027944</name>
</gene>
<evidence type="ECO:0000256" key="5">
    <source>
        <dbReference type="ARBA" id="ARBA00022989"/>
    </source>
</evidence>
<evidence type="ECO:0000256" key="11">
    <source>
        <dbReference type="SAM" id="SignalP"/>
    </source>
</evidence>
<evidence type="ECO:0000256" key="8">
    <source>
        <dbReference type="ARBA" id="ARBA00023170"/>
    </source>
</evidence>
<feature type="chain" id="PRO_5043606413" evidence="11">
    <location>
        <begin position="26"/>
        <end position="185"/>
    </location>
</feature>
<name>A0AAV1HNA1_XYRNO</name>
<keyword evidence="3" id="KW-0812">Transmembrane</keyword>
<dbReference type="EMBL" id="OY660887">
    <property type="protein sequence ID" value="CAJ1087432.1"/>
    <property type="molecule type" value="Genomic_DNA"/>
</dbReference>
<keyword evidence="6" id="KW-0472">Membrane</keyword>
<evidence type="ECO:0000313" key="13">
    <source>
        <dbReference type="EMBL" id="CAJ1087432.1"/>
    </source>
</evidence>
<proteinExistence type="predicted"/>
<dbReference type="PANTHER" id="PTHR25466:SF14">
    <property type="entry name" value="BUTYROPHILIN SUBFAMILY 2 MEMBER A2-LIKE-RELATED"/>
    <property type="match status" value="1"/>
</dbReference>
<dbReference type="SUPFAM" id="SSF48726">
    <property type="entry name" value="Immunoglobulin"/>
    <property type="match status" value="1"/>
</dbReference>
<dbReference type="AlphaFoldDB" id="A0AAV1HNA1"/>
<dbReference type="InterPro" id="IPR051713">
    <property type="entry name" value="T-cell_Activation_Regulation"/>
</dbReference>
<dbReference type="PROSITE" id="PS50835">
    <property type="entry name" value="IG_LIKE"/>
    <property type="match status" value="1"/>
</dbReference>
<keyword evidence="14" id="KW-1185">Reference proteome</keyword>
<organism evidence="13 14">
    <name type="scientific">Xyrichtys novacula</name>
    <name type="common">Pearly razorfish</name>
    <name type="synonym">Hemipteronotus novacula</name>
    <dbReference type="NCBI Taxonomy" id="13765"/>
    <lineage>
        <taxon>Eukaryota</taxon>
        <taxon>Metazoa</taxon>
        <taxon>Chordata</taxon>
        <taxon>Craniata</taxon>
        <taxon>Vertebrata</taxon>
        <taxon>Euteleostomi</taxon>
        <taxon>Actinopterygii</taxon>
        <taxon>Neopterygii</taxon>
        <taxon>Teleostei</taxon>
        <taxon>Neoteleostei</taxon>
        <taxon>Acanthomorphata</taxon>
        <taxon>Eupercaria</taxon>
        <taxon>Labriformes</taxon>
        <taxon>Labridae</taxon>
        <taxon>Xyrichtys</taxon>
    </lineage>
</organism>
<dbReference type="Gene3D" id="2.60.40.10">
    <property type="entry name" value="Immunoglobulins"/>
    <property type="match status" value="1"/>
</dbReference>
<dbReference type="GO" id="GO:0009897">
    <property type="term" value="C:external side of plasma membrane"/>
    <property type="evidence" value="ECO:0007669"/>
    <property type="project" value="TreeGrafter"/>
</dbReference>
<dbReference type="GO" id="GO:0031295">
    <property type="term" value="P:T cell costimulation"/>
    <property type="evidence" value="ECO:0007669"/>
    <property type="project" value="TreeGrafter"/>
</dbReference>
<keyword evidence="4 11" id="KW-0732">Signal</keyword>
<evidence type="ECO:0000256" key="2">
    <source>
        <dbReference type="ARBA" id="ARBA00022475"/>
    </source>
</evidence>
<dbReference type="Proteomes" id="UP001178508">
    <property type="component" value="Chromosome 24"/>
</dbReference>
<comment type="subcellular location">
    <subcellularLocation>
        <location evidence="1">Cell membrane</location>
        <topology evidence="1">Single-pass type I membrane protein</topology>
    </subcellularLocation>
</comment>
<reference evidence="13" key="1">
    <citation type="submission" date="2023-08" db="EMBL/GenBank/DDBJ databases">
        <authorList>
            <person name="Alioto T."/>
            <person name="Alioto T."/>
            <person name="Gomez Garrido J."/>
        </authorList>
    </citation>
    <scope>NUCLEOTIDE SEQUENCE</scope>
</reference>
<dbReference type="PANTHER" id="PTHR25466">
    <property type="entry name" value="T-LYMPHOCYTE ACTIVATION ANTIGEN"/>
    <property type="match status" value="1"/>
</dbReference>
<dbReference type="InterPro" id="IPR036179">
    <property type="entry name" value="Ig-like_dom_sf"/>
</dbReference>
<dbReference type="InterPro" id="IPR013783">
    <property type="entry name" value="Ig-like_fold"/>
</dbReference>
<dbReference type="GO" id="GO:0071222">
    <property type="term" value="P:cellular response to lipopolysaccharide"/>
    <property type="evidence" value="ECO:0007669"/>
    <property type="project" value="TreeGrafter"/>
</dbReference>
<dbReference type="InterPro" id="IPR007110">
    <property type="entry name" value="Ig-like_dom"/>
</dbReference>
<feature type="domain" description="Ig-like" evidence="12">
    <location>
        <begin position="18"/>
        <end position="117"/>
    </location>
</feature>
<evidence type="ECO:0000256" key="10">
    <source>
        <dbReference type="ARBA" id="ARBA00023319"/>
    </source>
</evidence>
<dbReference type="InterPro" id="IPR013106">
    <property type="entry name" value="Ig_V-set"/>
</dbReference>
<keyword evidence="2" id="KW-1003">Cell membrane</keyword>
<keyword evidence="10" id="KW-0393">Immunoglobulin domain</keyword>
<dbReference type="SMART" id="SM00409">
    <property type="entry name" value="IG"/>
    <property type="match status" value="1"/>
</dbReference>
<keyword evidence="5" id="KW-1133">Transmembrane helix</keyword>
<evidence type="ECO:0000256" key="6">
    <source>
        <dbReference type="ARBA" id="ARBA00023136"/>
    </source>
</evidence>
<dbReference type="InterPro" id="IPR003599">
    <property type="entry name" value="Ig_sub"/>
</dbReference>
<keyword evidence="8" id="KW-0675">Receptor</keyword>
<dbReference type="Pfam" id="PF07686">
    <property type="entry name" value="V-set"/>
    <property type="match status" value="1"/>
</dbReference>
<dbReference type="GO" id="GO:0006955">
    <property type="term" value="P:immune response"/>
    <property type="evidence" value="ECO:0007669"/>
    <property type="project" value="TreeGrafter"/>
</dbReference>
<evidence type="ECO:0000256" key="9">
    <source>
        <dbReference type="ARBA" id="ARBA00023180"/>
    </source>
</evidence>
<dbReference type="GO" id="GO:0042130">
    <property type="term" value="P:negative regulation of T cell proliferation"/>
    <property type="evidence" value="ECO:0007669"/>
    <property type="project" value="TreeGrafter"/>
</dbReference>
<protein>
    <submittedName>
        <fullName evidence="13">ICOS ligand-like isoform X2</fullName>
    </submittedName>
</protein>
<evidence type="ECO:0000256" key="4">
    <source>
        <dbReference type="ARBA" id="ARBA00022729"/>
    </source>
</evidence>
<accession>A0AAV1HNA1</accession>
<sequence length="185" mass="20919">MFGLERITVFLLFFLFVPTTVRVSCQRILSAQTGGSVLLPCIYSGAEPLPETASVFWRDNNNSVVVDITRRNPDISNQNPKYKGRVISFQEQFQVGNFSILLKDLTEADNSSYECNIPKVDFVQRLFLKVSGQRTFESYHSLSSVSRWRCGNMHHPSHDCAPSLYVSDLQMSSHTGLRHITAPLT</sequence>
<evidence type="ECO:0000259" key="12">
    <source>
        <dbReference type="PROSITE" id="PS50835"/>
    </source>
</evidence>
<dbReference type="GO" id="GO:0007166">
    <property type="term" value="P:cell surface receptor signaling pathway"/>
    <property type="evidence" value="ECO:0007669"/>
    <property type="project" value="TreeGrafter"/>
</dbReference>
<keyword evidence="9" id="KW-0325">Glycoprotein</keyword>
<dbReference type="GO" id="GO:0042102">
    <property type="term" value="P:positive regulation of T cell proliferation"/>
    <property type="evidence" value="ECO:0007669"/>
    <property type="project" value="TreeGrafter"/>
</dbReference>
<feature type="signal peptide" evidence="11">
    <location>
        <begin position="1"/>
        <end position="25"/>
    </location>
</feature>